<dbReference type="STRING" id="585057.ECIAI39_0706"/>
<evidence type="ECO:0000313" key="1">
    <source>
        <dbReference type="EMBL" id="CAR16843.1"/>
    </source>
</evidence>
<dbReference type="HOGENOM" id="CLU_139676_0_0_6"/>
<evidence type="ECO:0000313" key="2">
    <source>
        <dbReference type="Proteomes" id="UP000000749"/>
    </source>
</evidence>
<organism evidence="1 2">
    <name type="scientific">Escherichia coli O7:K1 (strain IAI39 / ExPEC)</name>
    <dbReference type="NCBI Taxonomy" id="585057"/>
    <lineage>
        <taxon>Bacteria</taxon>
        <taxon>Pseudomonadati</taxon>
        <taxon>Pseudomonadota</taxon>
        <taxon>Gammaproteobacteria</taxon>
        <taxon>Enterobacterales</taxon>
        <taxon>Enterobacteriaceae</taxon>
        <taxon>Escherichia</taxon>
    </lineage>
</organism>
<protein>
    <submittedName>
        <fullName evidence="1">Uncharacterized protein</fullName>
    </submittedName>
</protein>
<sequence length="140" mass="15728">MIPSQISFNTLPVNATYASETTVDTQKFSDILYSAGCSLKDLAYLSRCLASIHPTIAKNIYETENLSDQKLLHIDCRSTNEIKINIFFGQQREGLIEINSDTVIFSILSSLIDSAISKFQHQIPVNGSVNRELLYEDYTD</sequence>
<dbReference type="AlphaFoldDB" id="A0A0H3MEI7"/>
<reference evidence="2" key="1">
    <citation type="journal article" date="2009" name="PLoS Genet.">
        <title>Organised genome dynamics in the Escherichia coli species results in highly diverse adaptive paths.</title>
        <authorList>
            <person name="Touchon M."/>
            <person name="Hoede C."/>
            <person name="Tenaillon O."/>
            <person name="Barbe V."/>
            <person name="Baeriswyl S."/>
            <person name="Bidet P."/>
            <person name="Bingen E."/>
            <person name="Bonacorsi S."/>
            <person name="Bouchier C."/>
            <person name="Bouvet O."/>
            <person name="Calteau A."/>
            <person name="Chiapello H."/>
            <person name="Clermont O."/>
            <person name="Cruveiller S."/>
            <person name="Danchin A."/>
            <person name="Diard M."/>
            <person name="Dossat C."/>
            <person name="Karoui M.E."/>
            <person name="Frapy E."/>
            <person name="Garry L."/>
            <person name="Ghigo J.M."/>
            <person name="Gilles A.M."/>
            <person name="Johnson J."/>
            <person name="Le Bouguenec C."/>
            <person name="Lescat M."/>
            <person name="Mangenot S."/>
            <person name="Martinez-Jehanne V."/>
            <person name="Matic I."/>
            <person name="Nassif X."/>
            <person name="Oztas S."/>
            <person name="Petit M.A."/>
            <person name="Pichon C."/>
            <person name="Rouy Z."/>
            <person name="Ruf C.S."/>
            <person name="Schneider D."/>
            <person name="Tourret J."/>
            <person name="Vacherie B."/>
            <person name="Vallenet D."/>
            <person name="Medigue C."/>
            <person name="Rocha E.P.C."/>
            <person name="Denamur E."/>
        </authorList>
    </citation>
    <scope>NUCLEOTIDE SEQUENCE [LARGE SCALE GENOMIC DNA]</scope>
    <source>
        <strain evidence="2">IAI39 / ExPEC</strain>
    </source>
</reference>
<dbReference type="KEGG" id="ect:ECIAI39_0706"/>
<proteinExistence type="predicted"/>
<gene>
    <name evidence="1" type="ordered locus">ECIAI39_0706</name>
</gene>
<dbReference type="EMBL" id="CU928164">
    <property type="protein sequence ID" value="CAR16843.1"/>
    <property type="molecule type" value="Genomic_DNA"/>
</dbReference>
<name>A0A0H3MEI7_ECO7I</name>
<dbReference type="RefSeq" id="WP_000613114.1">
    <property type="nucleotide sequence ID" value="NC_011750.1"/>
</dbReference>
<accession>A0A0H3MEI7</accession>
<dbReference type="Proteomes" id="UP000000749">
    <property type="component" value="Chromosome"/>
</dbReference>